<name>A0AAV0KTV9_9ROSI</name>
<evidence type="ECO:0000256" key="1">
    <source>
        <dbReference type="SAM" id="MobiDB-lite"/>
    </source>
</evidence>
<comment type="caution">
    <text evidence="2">The sequence shown here is derived from an EMBL/GenBank/DDBJ whole genome shotgun (WGS) entry which is preliminary data.</text>
</comment>
<sequence length="37" mass="3815">MHFEPGCVHYHPGGVERCSGRSTGGVGQGTLQDSCPA</sequence>
<proteinExistence type="predicted"/>
<dbReference type="AlphaFoldDB" id="A0AAV0KTV9"/>
<gene>
    <name evidence="2" type="ORF">LITE_LOCUS20233</name>
</gene>
<evidence type="ECO:0000313" key="2">
    <source>
        <dbReference type="EMBL" id="CAI0425117.1"/>
    </source>
</evidence>
<accession>A0AAV0KTV9</accession>
<reference evidence="2" key="1">
    <citation type="submission" date="2022-08" db="EMBL/GenBank/DDBJ databases">
        <authorList>
            <person name="Gutierrez-Valencia J."/>
        </authorList>
    </citation>
    <scope>NUCLEOTIDE SEQUENCE</scope>
</reference>
<dbReference type="EMBL" id="CAMGYJ010000005">
    <property type="protein sequence ID" value="CAI0425117.1"/>
    <property type="molecule type" value="Genomic_DNA"/>
</dbReference>
<feature type="region of interest" description="Disordered" evidence="1">
    <location>
        <begin position="18"/>
        <end position="37"/>
    </location>
</feature>
<dbReference type="Proteomes" id="UP001154282">
    <property type="component" value="Unassembled WGS sequence"/>
</dbReference>
<protein>
    <submittedName>
        <fullName evidence="2">Uncharacterized protein</fullName>
    </submittedName>
</protein>
<keyword evidence="3" id="KW-1185">Reference proteome</keyword>
<organism evidence="2 3">
    <name type="scientific">Linum tenue</name>
    <dbReference type="NCBI Taxonomy" id="586396"/>
    <lineage>
        <taxon>Eukaryota</taxon>
        <taxon>Viridiplantae</taxon>
        <taxon>Streptophyta</taxon>
        <taxon>Embryophyta</taxon>
        <taxon>Tracheophyta</taxon>
        <taxon>Spermatophyta</taxon>
        <taxon>Magnoliopsida</taxon>
        <taxon>eudicotyledons</taxon>
        <taxon>Gunneridae</taxon>
        <taxon>Pentapetalae</taxon>
        <taxon>rosids</taxon>
        <taxon>fabids</taxon>
        <taxon>Malpighiales</taxon>
        <taxon>Linaceae</taxon>
        <taxon>Linum</taxon>
    </lineage>
</organism>
<evidence type="ECO:0000313" key="3">
    <source>
        <dbReference type="Proteomes" id="UP001154282"/>
    </source>
</evidence>